<proteinExistence type="predicted"/>
<protein>
    <submittedName>
        <fullName evidence="1">Uncharacterized protein</fullName>
    </submittedName>
</protein>
<name>A0A2P7QSB6_9SPHN</name>
<dbReference type="Proteomes" id="UP000241167">
    <property type="component" value="Unassembled WGS sequence"/>
</dbReference>
<dbReference type="EMBL" id="PXYI01000003">
    <property type="protein sequence ID" value="PSJ40851.1"/>
    <property type="molecule type" value="Genomic_DNA"/>
</dbReference>
<reference evidence="1 2" key="1">
    <citation type="submission" date="2018-03" db="EMBL/GenBank/DDBJ databases">
        <title>The draft genome of Sphingosinicella sp. GL-C-18.</title>
        <authorList>
            <person name="Liu L."/>
            <person name="Li L."/>
            <person name="Liang L."/>
            <person name="Zhang X."/>
            <person name="Wang T."/>
        </authorList>
    </citation>
    <scope>NUCLEOTIDE SEQUENCE [LARGE SCALE GENOMIC DNA]</scope>
    <source>
        <strain evidence="1 2">GL-C-18</strain>
    </source>
</reference>
<comment type="caution">
    <text evidence="1">The sequence shown here is derived from an EMBL/GenBank/DDBJ whole genome shotgun (WGS) entry which is preliminary data.</text>
</comment>
<dbReference type="RefSeq" id="WP_106513004.1">
    <property type="nucleotide sequence ID" value="NZ_PXYI01000003.1"/>
</dbReference>
<organism evidence="1 2">
    <name type="scientific">Allosphingosinicella deserti</name>
    <dbReference type="NCBI Taxonomy" id="2116704"/>
    <lineage>
        <taxon>Bacteria</taxon>
        <taxon>Pseudomonadati</taxon>
        <taxon>Pseudomonadota</taxon>
        <taxon>Alphaproteobacteria</taxon>
        <taxon>Sphingomonadales</taxon>
        <taxon>Sphingomonadaceae</taxon>
        <taxon>Allosphingosinicella</taxon>
    </lineage>
</organism>
<keyword evidence="2" id="KW-1185">Reference proteome</keyword>
<evidence type="ECO:0000313" key="2">
    <source>
        <dbReference type="Proteomes" id="UP000241167"/>
    </source>
</evidence>
<sequence length="68" mass="6923">MIGKIFGGYVGSRIGERYGNEGLKGALLGAGAAAVARRGAGPLALLVGGAWIAKKVLDKRRGRTATAR</sequence>
<evidence type="ECO:0000313" key="1">
    <source>
        <dbReference type="EMBL" id="PSJ40851.1"/>
    </source>
</evidence>
<accession>A0A2P7QSB6</accession>
<dbReference type="AlphaFoldDB" id="A0A2P7QSB6"/>
<gene>
    <name evidence="1" type="ORF">C7I55_11255</name>
</gene>